<evidence type="ECO:0000313" key="2">
    <source>
        <dbReference type="Proteomes" id="UP000006461"/>
    </source>
</evidence>
<dbReference type="HOGENOM" id="CLU_2233468_0_0_11"/>
<keyword evidence="2" id="KW-1185">Reference proteome</keyword>
<gene>
    <name evidence="1" type="ordered locus">MODMU_0184</name>
</gene>
<sequence>MPTLGLSCDQIIYGEFDPGSGRTLAACLTHASRARPSFGGCPSGERVSNTWATCPQLWDNSKKLVLIPDVTADRMVWWWKDSSAEDGPAAYQLVGGVMAYQGDDG</sequence>
<dbReference type="AlphaFoldDB" id="I4EQJ2"/>
<name>I4EQJ2_MODI5</name>
<dbReference type="Proteomes" id="UP000006461">
    <property type="component" value="Chromosome"/>
</dbReference>
<reference evidence="1 2" key="1">
    <citation type="journal article" date="2012" name="J. Bacteriol.">
        <title>Genome Sequence of Radiation-Resistant Modestobacter marinus Strain BC501, a Representative Actinobacterium That Thrives on Calcareous Stone Surfaces.</title>
        <authorList>
            <person name="Normand P."/>
            <person name="Gury J."/>
            <person name="Pujic P."/>
            <person name="Chouaia B."/>
            <person name="Crotti E."/>
            <person name="Brusetti L."/>
            <person name="Daffonchio D."/>
            <person name="Vacherie B."/>
            <person name="Barbe V."/>
            <person name="Medigue C."/>
            <person name="Calteau A."/>
            <person name="Ghodhbane-Gtari F."/>
            <person name="Essoussi I."/>
            <person name="Nouioui I."/>
            <person name="Abbassi-Ghozzi I."/>
            <person name="Gtari M."/>
        </authorList>
    </citation>
    <scope>NUCLEOTIDE SEQUENCE [LARGE SCALE GENOMIC DNA]</scope>
    <source>
        <strain evidence="2">BC 501</strain>
    </source>
</reference>
<proteinExistence type="predicted"/>
<protein>
    <submittedName>
        <fullName evidence="1">Uncharacterized protein</fullName>
    </submittedName>
</protein>
<evidence type="ECO:0000313" key="1">
    <source>
        <dbReference type="EMBL" id="CCH85655.1"/>
    </source>
</evidence>
<dbReference type="EMBL" id="FO203431">
    <property type="protein sequence ID" value="CCH85655.1"/>
    <property type="molecule type" value="Genomic_DNA"/>
</dbReference>
<dbReference type="KEGG" id="mmar:MODMU_0184"/>
<organism evidence="1 2">
    <name type="scientific">Modestobacter italicus (strain DSM 44449 / CECT 9708 / BC 501)</name>
    <dbReference type="NCBI Taxonomy" id="2732864"/>
    <lineage>
        <taxon>Bacteria</taxon>
        <taxon>Bacillati</taxon>
        <taxon>Actinomycetota</taxon>
        <taxon>Actinomycetes</taxon>
        <taxon>Geodermatophilales</taxon>
        <taxon>Geodermatophilaceae</taxon>
        <taxon>Modestobacter</taxon>
    </lineage>
</organism>
<accession>I4EQJ2</accession>